<feature type="domain" description="Imelysin-like" evidence="5">
    <location>
        <begin position="48"/>
        <end position="368"/>
    </location>
</feature>
<comment type="caution">
    <text evidence="6">The sequence shown here is derived from an EMBL/GenBank/DDBJ whole genome shotgun (WGS) entry which is preliminary data.</text>
</comment>
<evidence type="ECO:0000313" key="7">
    <source>
        <dbReference type="Proteomes" id="UP000029643"/>
    </source>
</evidence>
<evidence type="ECO:0000259" key="5">
    <source>
        <dbReference type="Pfam" id="PF09375"/>
    </source>
</evidence>
<evidence type="ECO:0000256" key="3">
    <source>
        <dbReference type="SAM" id="Coils"/>
    </source>
</evidence>
<dbReference type="GO" id="GO:0030313">
    <property type="term" value="C:cell envelope"/>
    <property type="evidence" value="ECO:0007669"/>
    <property type="project" value="UniProtKB-SubCell"/>
</dbReference>
<dbReference type="AlphaFoldDB" id="A0A090WKK5"/>
<dbReference type="InterPro" id="IPR038352">
    <property type="entry name" value="Imelysin_sf"/>
</dbReference>
<dbReference type="CDD" id="cd14657">
    <property type="entry name" value="Imelysin_IrpA-like"/>
    <property type="match status" value="1"/>
</dbReference>
<feature type="coiled-coil region" evidence="3">
    <location>
        <begin position="332"/>
        <end position="359"/>
    </location>
</feature>
<accession>A0A090WKK5</accession>
<name>A0A090WKK5_9FLAO</name>
<protein>
    <submittedName>
        <fullName evidence="6">Iron-regulated protein A</fullName>
    </submittedName>
</protein>
<dbReference type="Proteomes" id="UP000029643">
    <property type="component" value="Unassembled WGS sequence"/>
</dbReference>
<dbReference type="Pfam" id="PF09375">
    <property type="entry name" value="Peptidase_M75"/>
    <property type="match status" value="1"/>
</dbReference>
<feature type="chain" id="PRO_5001866369" evidence="4">
    <location>
        <begin position="24"/>
        <end position="405"/>
    </location>
</feature>
<organism evidence="6 7">
    <name type="scientific">Algibacter lectus</name>
    <dbReference type="NCBI Taxonomy" id="221126"/>
    <lineage>
        <taxon>Bacteria</taxon>
        <taxon>Pseudomonadati</taxon>
        <taxon>Bacteroidota</taxon>
        <taxon>Flavobacteriia</taxon>
        <taxon>Flavobacteriales</taxon>
        <taxon>Flavobacteriaceae</taxon>
        <taxon>Algibacter</taxon>
    </lineage>
</organism>
<dbReference type="InterPro" id="IPR018976">
    <property type="entry name" value="Imelysin-like"/>
</dbReference>
<dbReference type="Gene3D" id="1.20.1420.20">
    <property type="entry name" value="M75 peptidase, HXXE motif"/>
    <property type="match status" value="1"/>
</dbReference>
<evidence type="ECO:0000256" key="1">
    <source>
        <dbReference type="ARBA" id="ARBA00004196"/>
    </source>
</evidence>
<evidence type="ECO:0000256" key="2">
    <source>
        <dbReference type="ARBA" id="ARBA00022729"/>
    </source>
</evidence>
<evidence type="ECO:0000256" key="4">
    <source>
        <dbReference type="SAM" id="SignalP"/>
    </source>
</evidence>
<sequence>MKFKLFNPLYLFTLTLFVASCSSDDDGGDTIENIEKSAVIENYAKLVYQSYLDSYTGAVSLQTAVDVFIETPTDANLTAAKTAWLSARDIYGQTEAYRECNGPIDTENEAWSVGNEGQLNAWPIDESYIDYVASGTEAYAGSFTSIISDTSVTIDEATLASLNEETTDKSISTGWHAIEFLLWGGQDNTLPSEDLPGQREYTDYTTADDADRRADYLQAATDLLVNDLNALTTTWAPNGAYRTVFEALDEDIALKQFINGAFFIAGDELSSERIIAPVDSTDGIDGLGQEDEHSCFSDNTHKDIWANAQGVYNVVFGAYGNVSGDSFYDLVKEKDAAQAEKLKDAADEAMEKVNAIANNSEPFDYLITLENSTDANFGVVMQSVVALQDWADEISASATIIGINL</sequence>
<dbReference type="RefSeq" id="WP_042494894.1">
    <property type="nucleotide sequence ID" value="NZ_BBNU01000001.1"/>
</dbReference>
<proteinExistence type="predicted"/>
<evidence type="ECO:0000313" key="6">
    <source>
        <dbReference type="EMBL" id="GAL77516.1"/>
    </source>
</evidence>
<gene>
    <name evidence="6" type="ORF">JCM19274_5229</name>
</gene>
<comment type="subcellular location">
    <subcellularLocation>
        <location evidence="1">Cell envelope</location>
    </subcellularLocation>
</comment>
<dbReference type="PROSITE" id="PS51257">
    <property type="entry name" value="PROKAR_LIPOPROTEIN"/>
    <property type="match status" value="1"/>
</dbReference>
<reference evidence="6 7" key="1">
    <citation type="journal article" date="2014" name="Genome Announc.">
        <title>Draft Genome Sequences of Marine Flavobacterium Algibacter lectus Strains SS8 and NR4.</title>
        <authorList>
            <person name="Takatani N."/>
            <person name="Nakanishi M."/>
            <person name="Meirelles P."/>
            <person name="Mino S."/>
            <person name="Suda W."/>
            <person name="Oshima K."/>
            <person name="Hattori M."/>
            <person name="Ohkuma M."/>
            <person name="Hosokawa M."/>
            <person name="Miyashita K."/>
            <person name="Thompson F.L."/>
            <person name="Niwa A."/>
            <person name="Sawabe T."/>
            <person name="Sawabe T."/>
        </authorList>
    </citation>
    <scope>NUCLEOTIDE SEQUENCE [LARGE SCALE GENOMIC DNA]</scope>
    <source>
        <strain evidence="7">JCM19274</strain>
    </source>
</reference>
<keyword evidence="2 4" id="KW-0732">Signal</keyword>
<dbReference type="EMBL" id="BBNU01000001">
    <property type="protein sequence ID" value="GAL77516.1"/>
    <property type="molecule type" value="Genomic_DNA"/>
</dbReference>
<feature type="signal peptide" evidence="4">
    <location>
        <begin position="1"/>
        <end position="23"/>
    </location>
</feature>
<dbReference type="STRING" id="221126.SAMN04489722_102347"/>
<keyword evidence="3" id="KW-0175">Coiled coil</keyword>